<gene>
    <name evidence="1" type="ORF">SPIL2461_LOCUS2360</name>
</gene>
<feature type="non-terminal residue" evidence="1">
    <location>
        <position position="1"/>
    </location>
</feature>
<dbReference type="AlphaFoldDB" id="A0A812JQH3"/>
<protein>
    <submittedName>
        <fullName evidence="1">Uncharacterized protein</fullName>
    </submittedName>
</protein>
<organism evidence="1 2">
    <name type="scientific">Symbiodinium pilosum</name>
    <name type="common">Dinoflagellate</name>
    <dbReference type="NCBI Taxonomy" id="2952"/>
    <lineage>
        <taxon>Eukaryota</taxon>
        <taxon>Sar</taxon>
        <taxon>Alveolata</taxon>
        <taxon>Dinophyceae</taxon>
        <taxon>Suessiales</taxon>
        <taxon>Symbiodiniaceae</taxon>
        <taxon>Symbiodinium</taxon>
    </lineage>
</organism>
<dbReference type="SUPFAM" id="SSF56300">
    <property type="entry name" value="Metallo-dependent phosphatases"/>
    <property type="match status" value="1"/>
</dbReference>
<name>A0A812JQH3_SYMPI</name>
<reference evidence="1" key="1">
    <citation type="submission" date="2021-02" db="EMBL/GenBank/DDBJ databases">
        <authorList>
            <person name="Dougan E. K."/>
            <person name="Rhodes N."/>
            <person name="Thang M."/>
            <person name="Chan C."/>
        </authorList>
    </citation>
    <scope>NUCLEOTIDE SEQUENCE</scope>
</reference>
<evidence type="ECO:0000313" key="1">
    <source>
        <dbReference type="EMBL" id="CAE7212029.1"/>
    </source>
</evidence>
<accession>A0A812JQH3</accession>
<proteinExistence type="predicted"/>
<dbReference type="Gene3D" id="3.60.21.10">
    <property type="match status" value="1"/>
</dbReference>
<dbReference type="Proteomes" id="UP000649617">
    <property type="component" value="Unassembled WGS sequence"/>
</dbReference>
<dbReference type="EMBL" id="CAJNIZ010002570">
    <property type="protein sequence ID" value="CAE7212029.1"/>
    <property type="molecule type" value="Genomic_DNA"/>
</dbReference>
<keyword evidence="2" id="KW-1185">Reference proteome</keyword>
<evidence type="ECO:0000313" key="2">
    <source>
        <dbReference type="Proteomes" id="UP000649617"/>
    </source>
</evidence>
<comment type="caution">
    <text evidence="1">The sequence shown here is derived from an EMBL/GenBank/DDBJ whole genome shotgun (WGS) entry which is preliminary data.</text>
</comment>
<dbReference type="InterPro" id="IPR029052">
    <property type="entry name" value="Metallo-depent_PP-like"/>
</dbReference>
<dbReference type="OrthoDB" id="447655at2759"/>
<sequence>DVTKTFCAKNGIAMVVRSHQSKKDGIGFDLMHDNMLVRVFSARDYEGHGNDGAVLLMQPTDEGDAQCRDRPEQIHVRAQVLGSFAKAAANANRGALYNLSASQELRRGGA</sequence>